<dbReference type="InterPro" id="IPR036412">
    <property type="entry name" value="HAD-like_sf"/>
</dbReference>
<dbReference type="AlphaFoldDB" id="A0A1G6KEK8"/>
<dbReference type="RefSeq" id="WP_149796656.1">
    <property type="nucleotide sequence ID" value="NZ_FMYT01000004.1"/>
</dbReference>
<sequence>MIEINNFAKEKEFLICIDSDGSAIDTMTEKHQKAFGPEAVKVWGVESVKDIFLKKWDKVNLYSNTRGINRFKGLVKTFNALKVEGHDLPEITKIQQWVETSSELSNPALKREIEKSKNKEELKLALQWSQQVNQKISELEKDIKKVFKGVKESLIKISFKADIAVVSSANQEALLDEWESYNLQEHVKIILGQEAGSKADNIKDLKQKGYKTKNILMIGDAPGDLRAAETNDVSFYPIIPTEEEQSWSVFLEQTAAQFFAGNYREKYEDKLIKKFKFILK</sequence>
<dbReference type="Proteomes" id="UP000324896">
    <property type="component" value="Unassembled WGS sequence"/>
</dbReference>
<name>A0A1G6KEK8_9FIRM</name>
<dbReference type="SUPFAM" id="SSF56784">
    <property type="entry name" value="HAD-like"/>
    <property type="match status" value="1"/>
</dbReference>
<dbReference type="EMBL" id="FMYT01000004">
    <property type="protein sequence ID" value="SDC29393.1"/>
    <property type="molecule type" value="Genomic_DNA"/>
</dbReference>
<evidence type="ECO:0000313" key="2">
    <source>
        <dbReference type="Proteomes" id="UP000324896"/>
    </source>
</evidence>
<proteinExistence type="predicted"/>
<organism evidence="1 2">
    <name type="scientific">Halanaerobium congolense</name>
    <dbReference type="NCBI Taxonomy" id="54121"/>
    <lineage>
        <taxon>Bacteria</taxon>
        <taxon>Bacillati</taxon>
        <taxon>Bacillota</taxon>
        <taxon>Clostridia</taxon>
        <taxon>Halanaerobiales</taxon>
        <taxon>Halanaerobiaceae</taxon>
        <taxon>Halanaerobium</taxon>
    </lineage>
</organism>
<dbReference type="GO" id="GO:0006281">
    <property type="term" value="P:DNA repair"/>
    <property type="evidence" value="ECO:0007669"/>
    <property type="project" value="TreeGrafter"/>
</dbReference>
<evidence type="ECO:0000313" key="1">
    <source>
        <dbReference type="EMBL" id="SDC29393.1"/>
    </source>
</evidence>
<accession>A0A1G6KEK8</accession>
<dbReference type="GO" id="GO:0008967">
    <property type="term" value="F:phosphoglycolate phosphatase activity"/>
    <property type="evidence" value="ECO:0007669"/>
    <property type="project" value="TreeGrafter"/>
</dbReference>
<dbReference type="InterPro" id="IPR041492">
    <property type="entry name" value="HAD_2"/>
</dbReference>
<gene>
    <name evidence="1" type="ORF">SAMN04488597_10492</name>
</gene>
<dbReference type="Gene3D" id="3.40.50.1000">
    <property type="entry name" value="HAD superfamily/HAD-like"/>
    <property type="match status" value="1"/>
</dbReference>
<protein>
    <submittedName>
        <fullName evidence="1">Phosphoglycolate phosphatase, HAD superfamily</fullName>
    </submittedName>
</protein>
<dbReference type="CDD" id="cd01427">
    <property type="entry name" value="HAD_like"/>
    <property type="match status" value="1"/>
</dbReference>
<dbReference type="PANTHER" id="PTHR43434">
    <property type="entry name" value="PHOSPHOGLYCOLATE PHOSPHATASE"/>
    <property type="match status" value="1"/>
</dbReference>
<dbReference type="Gene3D" id="1.10.150.240">
    <property type="entry name" value="Putative phosphatase, domain 2"/>
    <property type="match status" value="1"/>
</dbReference>
<reference evidence="1 2" key="1">
    <citation type="submission" date="2016-10" db="EMBL/GenBank/DDBJ databases">
        <authorList>
            <person name="Varghese N."/>
            <person name="Submissions S."/>
        </authorList>
    </citation>
    <scope>NUCLEOTIDE SEQUENCE [LARGE SCALE GENOMIC DNA]</scope>
    <source>
        <strain evidence="1 2">WG10</strain>
    </source>
</reference>
<dbReference type="InterPro" id="IPR050155">
    <property type="entry name" value="HAD-like_hydrolase_sf"/>
</dbReference>
<dbReference type="Pfam" id="PF13419">
    <property type="entry name" value="HAD_2"/>
    <property type="match status" value="1"/>
</dbReference>
<dbReference type="InterPro" id="IPR023198">
    <property type="entry name" value="PGP-like_dom2"/>
</dbReference>
<dbReference type="PANTHER" id="PTHR43434:SF1">
    <property type="entry name" value="PHOSPHOGLYCOLATE PHOSPHATASE"/>
    <property type="match status" value="1"/>
</dbReference>
<dbReference type="InterPro" id="IPR023214">
    <property type="entry name" value="HAD_sf"/>
</dbReference>